<protein>
    <submittedName>
        <fullName evidence="1">Uncharacterized protein</fullName>
    </submittedName>
</protein>
<evidence type="ECO:0000313" key="2">
    <source>
        <dbReference type="Proteomes" id="UP000326759"/>
    </source>
</evidence>
<gene>
    <name evidence="1" type="ORF">Anas_02484</name>
</gene>
<comment type="caution">
    <text evidence="1">The sequence shown here is derived from an EMBL/GenBank/DDBJ whole genome shotgun (WGS) entry which is preliminary data.</text>
</comment>
<evidence type="ECO:0000313" key="1">
    <source>
        <dbReference type="EMBL" id="KAB7505476.1"/>
    </source>
</evidence>
<accession>A0A5N5TFP7</accession>
<reference evidence="1 2" key="1">
    <citation type="journal article" date="2019" name="PLoS Biol.">
        <title>Sex chromosomes control vertical transmission of feminizing Wolbachia symbionts in an isopod.</title>
        <authorList>
            <person name="Becking T."/>
            <person name="Chebbi M.A."/>
            <person name="Giraud I."/>
            <person name="Moumen B."/>
            <person name="Laverre T."/>
            <person name="Caubet Y."/>
            <person name="Peccoud J."/>
            <person name="Gilbert C."/>
            <person name="Cordaux R."/>
        </authorList>
    </citation>
    <scope>NUCLEOTIDE SEQUENCE [LARGE SCALE GENOMIC DNA]</scope>
    <source>
        <strain evidence="1">ANa2</strain>
        <tissue evidence="1">Whole body excluding digestive tract and cuticle</tissue>
    </source>
</reference>
<dbReference type="OrthoDB" id="5325112at2759"/>
<dbReference type="EMBL" id="SEYY01001216">
    <property type="protein sequence ID" value="KAB7505476.1"/>
    <property type="molecule type" value="Genomic_DNA"/>
</dbReference>
<name>A0A5N5TFP7_9CRUS</name>
<organism evidence="1 2">
    <name type="scientific">Armadillidium nasatum</name>
    <dbReference type="NCBI Taxonomy" id="96803"/>
    <lineage>
        <taxon>Eukaryota</taxon>
        <taxon>Metazoa</taxon>
        <taxon>Ecdysozoa</taxon>
        <taxon>Arthropoda</taxon>
        <taxon>Crustacea</taxon>
        <taxon>Multicrustacea</taxon>
        <taxon>Malacostraca</taxon>
        <taxon>Eumalacostraca</taxon>
        <taxon>Peracarida</taxon>
        <taxon>Isopoda</taxon>
        <taxon>Oniscidea</taxon>
        <taxon>Crinocheta</taxon>
        <taxon>Armadillidiidae</taxon>
        <taxon>Armadillidium</taxon>
    </lineage>
</organism>
<proteinExistence type="predicted"/>
<sequence>MDVPRFPFEDSLSMSSFIDLFEERAILLGRLGQHQVALKLYIDTLLDVYLILLKLLLRTSRNTSPCSSSHGSPLVSSIAKKEDGREINYEVVIFDILKNYWQRIDLAQIKELTDETNEYLF</sequence>
<dbReference type="Proteomes" id="UP000326759">
    <property type="component" value="Unassembled WGS sequence"/>
</dbReference>
<keyword evidence="2" id="KW-1185">Reference proteome</keyword>
<dbReference type="AlphaFoldDB" id="A0A5N5TFP7"/>